<feature type="transmembrane region" description="Helical" evidence="1">
    <location>
        <begin position="286"/>
        <end position="310"/>
    </location>
</feature>
<keyword evidence="1" id="KW-0812">Transmembrane</keyword>
<dbReference type="Proteomes" id="UP000284656">
    <property type="component" value="Unassembled WGS sequence"/>
</dbReference>
<evidence type="ECO:0008006" key="4">
    <source>
        <dbReference type="Google" id="ProtNLM"/>
    </source>
</evidence>
<evidence type="ECO:0000256" key="1">
    <source>
        <dbReference type="SAM" id="Phobius"/>
    </source>
</evidence>
<feature type="transmembrane region" description="Helical" evidence="1">
    <location>
        <begin position="32"/>
        <end position="52"/>
    </location>
</feature>
<gene>
    <name evidence="2" type="ORF">BK648_05705</name>
</gene>
<reference evidence="2 3" key="1">
    <citation type="submission" date="2016-10" db="EMBL/GenBank/DDBJ databases">
        <title>Comparative genome analysis of multiple Pseudomonas spp. focuses on biocontrol and plant growth promoting traits.</title>
        <authorList>
            <person name="Tao X.-Y."/>
            <person name="Taylor C.G."/>
        </authorList>
    </citation>
    <scope>NUCLEOTIDE SEQUENCE [LARGE SCALE GENOMIC DNA]</scope>
    <source>
        <strain evidence="2 3">29G9</strain>
    </source>
</reference>
<feature type="transmembrane region" description="Helical" evidence="1">
    <location>
        <begin position="176"/>
        <end position="195"/>
    </location>
</feature>
<accession>A0A423FJW4</accession>
<evidence type="ECO:0000313" key="3">
    <source>
        <dbReference type="Proteomes" id="UP000284656"/>
    </source>
</evidence>
<evidence type="ECO:0000313" key="2">
    <source>
        <dbReference type="EMBL" id="ROM58245.1"/>
    </source>
</evidence>
<name>A0A423FJW4_9PSED</name>
<feature type="transmembrane region" description="Helical" evidence="1">
    <location>
        <begin position="207"/>
        <end position="229"/>
    </location>
</feature>
<dbReference type="EMBL" id="MOAY01000019">
    <property type="protein sequence ID" value="ROM58245.1"/>
    <property type="molecule type" value="Genomic_DNA"/>
</dbReference>
<dbReference type="Pfam" id="PF14897">
    <property type="entry name" value="EpsG"/>
    <property type="match status" value="1"/>
</dbReference>
<dbReference type="AlphaFoldDB" id="A0A423FJW4"/>
<feature type="transmembrane region" description="Helical" evidence="1">
    <location>
        <begin position="127"/>
        <end position="145"/>
    </location>
</feature>
<keyword evidence="1" id="KW-1133">Transmembrane helix</keyword>
<dbReference type="InterPro" id="IPR049458">
    <property type="entry name" value="EpsG-like"/>
</dbReference>
<dbReference type="RefSeq" id="WP_123715168.1">
    <property type="nucleotide sequence ID" value="NZ_MOAY01000019.1"/>
</dbReference>
<feature type="transmembrane region" description="Helical" evidence="1">
    <location>
        <begin position="151"/>
        <end position="169"/>
    </location>
</feature>
<comment type="caution">
    <text evidence="2">The sequence shown here is derived from an EMBL/GenBank/DDBJ whole genome shotgun (WGS) entry which is preliminary data.</text>
</comment>
<sequence length="371" mass="41735">MGLEFVLPLYLVFGFLVIIAAFDVLSDRRLPSAVVSVLMGGPLILLATLRAAGVGSDDLAYLQMANEIPSLLNCQNIYCDYSYSTFNVEFGFFMFLSLLAVIGKNSFVLFGFSSLFAVVLNIRSIRYFSPYFALGVLVYFAHFYLAKELNAIRLGIASGLLFLAAMYLHKQRYMKLAFYFVAATLVHVSSVFFIIPLALYKMKPKRVLYLFVSVVLVLMAMLVDFKAVLRHAALFGFVGEKIELYLNADMYSYALPLFDMVNIKNLLIILFSLVCWRKLEARYPTFNLVFCMFYCAAFLRIVLGDFAILAGRGYASISMFEYVLIPMIAVHLLGRKLGFLAVCLYALGTLYLNLSTNSGWTGGAEVFFEFL</sequence>
<proteinExistence type="predicted"/>
<feature type="transmembrane region" description="Helical" evidence="1">
    <location>
        <begin position="92"/>
        <end position="120"/>
    </location>
</feature>
<feature type="transmembrane region" description="Helical" evidence="1">
    <location>
        <begin position="250"/>
        <end position="274"/>
    </location>
</feature>
<feature type="transmembrane region" description="Helical" evidence="1">
    <location>
        <begin position="322"/>
        <end position="347"/>
    </location>
</feature>
<keyword evidence="1" id="KW-0472">Membrane</keyword>
<protein>
    <recommendedName>
        <fullName evidence="4">EpsG family protein</fullName>
    </recommendedName>
</protein>
<feature type="transmembrane region" description="Helical" evidence="1">
    <location>
        <begin position="6"/>
        <end position="25"/>
    </location>
</feature>
<organism evidence="2 3">
    <name type="scientific">Pseudomonas poae</name>
    <dbReference type="NCBI Taxonomy" id="200451"/>
    <lineage>
        <taxon>Bacteria</taxon>
        <taxon>Pseudomonadati</taxon>
        <taxon>Pseudomonadota</taxon>
        <taxon>Gammaproteobacteria</taxon>
        <taxon>Pseudomonadales</taxon>
        <taxon>Pseudomonadaceae</taxon>
        <taxon>Pseudomonas</taxon>
    </lineage>
</organism>